<accession>A0ABV7F594</accession>
<reference evidence="9" key="1">
    <citation type="journal article" date="2019" name="Int. J. Syst. Evol. Microbiol.">
        <title>The Global Catalogue of Microorganisms (GCM) 10K type strain sequencing project: providing services to taxonomists for standard genome sequencing and annotation.</title>
        <authorList>
            <consortium name="The Broad Institute Genomics Platform"/>
            <consortium name="The Broad Institute Genome Sequencing Center for Infectious Disease"/>
            <person name="Wu L."/>
            <person name="Ma J."/>
        </authorList>
    </citation>
    <scope>NUCLEOTIDE SEQUENCE [LARGE SCALE GENOMIC DNA]</scope>
    <source>
        <strain evidence="9">KCTC 42986</strain>
    </source>
</reference>
<keyword evidence="4" id="KW-0479">Metal-binding</keyword>
<proteinExistence type="inferred from homology"/>
<comment type="caution">
    <text evidence="8">The sequence shown here is derived from an EMBL/GenBank/DDBJ whole genome shotgun (WGS) entry which is preliminary data.</text>
</comment>
<dbReference type="Gene3D" id="3.40.1050.10">
    <property type="entry name" value="Carbonic anhydrase"/>
    <property type="match status" value="1"/>
</dbReference>
<dbReference type="EMBL" id="JBHRTP010000072">
    <property type="protein sequence ID" value="MFC3110268.1"/>
    <property type="molecule type" value="Genomic_DNA"/>
</dbReference>
<evidence type="ECO:0000256" key="5">
    <source>
        <dbReference type="ARBA" id="ARBA00022833"/>
    </source>
</evidence>
<comment type="catalytic activity">
    <reaction evidence="7">
        <text>hydrogencarbonate + H(+) = CO2 + H2O</text>
        <dbReference type="Rhea" id="RHEA:10748"/>
        <dbReference type="ChEBI" id="CHEBI:15377"/>
        <dbReference type="ChEBI" id="CHEBI:15378"/>
        <dbReference type="ChEBI" id="CHEBI:16526"/>
        <dbReference type="ChEBI" id="CHEBI:17544"/>
        <dbReference type="EC" id="4.2.1.1"/>
    </reaction>
</comment>
<evidence type="ECO:0000256" key="3">
    <source>
        <dbReference type="ARBA" id="ARBA00012925"/>
    </source>
</evidence>
<name>A0ABV7F594_9BURK</name>
<dbReference type="PROSITE" id="PS00704">
    <property type="entry name" value="PROK_CO2_ANHYDRASE_1"/>
    <property type="match status" value="1"/>
</dbReference>
<keyword evidence="6" id="KW-0456">Lyase</keyword>
<comment type="similarity">
    <text evidence="2">Belongs to the beta-class carbonic anhydrase family.</text>
</comment>
<protein>
    <recommendedName>
        <fullName evidence="3">carbonic anhydrase</fullName>
        <ecNumber evidence="3">4.2.1.1</ecNumber>
    </recommendedName>
</protein>
<dbReference type="Proteomes" id="UP001595530">
    <property type="component" value="Unassembled WGS sequence"/>
</dbReference>
<dbReference type="InterPro" id="IPR015892">
    <property type="entry name" value="Carbonic_anhydrase_CS"/>
</dbReference>
<dbReference type="CDD" id="cd00883">
    <property type="entry name" value="beta_CA_cladeA"/>
    <property type="match status" value="1"/>
</dbReference>
<dbReference type="SMART" id="SM00947">
    <property type="entry name" value="Pro_CA"/>
    <property type="match status" value="1"/>
</dbReference>
<evidence type="ECO:0000256" key="6">
    <source>
        <dbReference type="ARBA" id="ARBA00023239"/>
    </source>
</evidence>
<evidence type="ECO:0000256" key="7">
    <source>
        <dbReference type="ARBA" id="ARBA00048348"/>
    </source>
</evidence>
<dbReference type="InterPro" id="IPR036874">
    <property type="entry name" value="Carbonic_anhydrase_sf"/>
</dbReference>
<dbReference type="InterPro" id="IPR001765">
    <property type="entry name" value="Carbonic_anhydrase"/>
</dbReference>
<keyword evidence="5" id="KW-0862">Zinc</keyword>
<evidence type="ECO:0000313" key="9">
    <source>
        <dbReference type="Proteomes" id="UP001595530"/>
    </source>
</evidence>
<comment type="cofactor">
    <cofactor evidence="1">
        <name>Zn(2+)</name>
        <dbReference type="ChEBI" id="CHEBI:29105"/>
    </cofactor>
</comment>
<dbReference type="RefSeq" id="WP_390326798.1">
    <property type="nucleotide sequence ID" value="NZ_JBHRTP010000072.1"/>
</dbReference>
<organism evidence="8 9">
    <name type="scientific">Undibacterium arcticum</name>
    <dbReference type="NCBI Taxonomy" id="1762892"/>
    <lineage>
        <taxon>Bacteria</taxon>
        <taxon>Pseudomonadati</taxon>
        <taxon>Pseudomonadota</taxon>
        <taxon>Betaproteobacteria</taxon>
        <taxon>Burkholderiales</taxon>
        <taxon>Oxalobacteraceae</taxon>
        <taxon>Undibacterium</taxon>
    </lineage>
</organism>
<dbReference type="NCBIfam" id="NF007756">
    <property type="entry name" value="PRK10437.1"/>
    <property type="match status" value="1"/>
</dbReference>
<evidence type="ECO:0000256" key="4">
    <source>
        <dbReference type="ARBA" id="ARBA00022723"/>
    </source>
</evidence>
<dbReference type="PANTHER" id="PTHR11002:SF76">
    <property type="entry name" value="CARBONIC ANHYDRASE"/>
    <property type="match status" value="1"/>
</dbReference>
<gene>
    <name evidence="8" type="primary">can</name>
    <name evidence="8" type="ORF">ACFOFO_20270</name>
</gene>
<evidence type="ECO:0000256" key="2">
    <source>
        <dbReference type="ARBA" id="ARBA00006217"/>
    </source>
</evidence>
<evidence type="ECO:0000256" key="1">
    <source>
        <dbReference type="ARBA" id="ARBA00001947"/>
    </source>
</evidence>
<evidence type="ECO:0000313" key="8">
    <source>
        <dbReference type="EMBL" id="MFC3110268.1"/>
    </source>
</evidence>
<sequence length="223" mass="25125">MTETTQKTLALEELLDRNRRWATSMVATDPQYFSRLTAQQSPDYLWIGCSDSRVPANELLGLPPGELFVHRNIANVVVHSDLNCLSVLQFAVEVLRVKHVIIVGHYGCSGVHAALTGRRVGLADNWLRHVQDVHQKHEKYLGATLSPRVRHDRLCELNVIEQIVNVCQTTIVQDAWERGQPLTMHGWVYGLQDGLLRDLNMTVSAADELAPKWANSLAQYPVE</sequence>
<keyword evidence="9" id="KW-1185">Reference proteome</keyword>
<dbReference type="SUPFAM" id="SSF53056">
    <property type="entry name" value="beta-carbonic anhydrase, cab"/>
    <property type="match status" value="1"/>
</dbReference>
<dbReference type="PANTHER" id="PTHR11002">
    <property type="entry name" value="CARBONIC ANHYDRASE"/>
    <property type="match status" value="1"/>
</dbReference>
<dbReference type="EC" id="4.2.1.1" evidence="3"/>
<dbReference type="Pfam" id="PF00484">
    <property type="entry name" value="Pro_CA"/>
    <property type="match status" value="1"/>
</dbReference>